<dbReference type="KEGG" id="vg:26799010"/>
<name>A0A0S4KWJ6_9CAUD</name>
<dbReference type="RefSeq" id="YP_009222638.1">
    <property type="nucleotide sequence ID" value="NC_029065.1"/>
</dbReference>
<organism evidence="1 2">
    <name type="scientific">Pseudomonas phage VCM</name>
    <dbReference type="NCBI Taxonomy" id="1729937"/>
    <lineage>
        <taxon>Viruses</taxon>
        <taxon>Duplodnaviria</taxon>
        <taxon>Heunggongvirae</taxon>
        <taxon>Uroviricota</taxon>
        <taxon>Caudoviricetes</taxon>
        <taxon>Vandenendeviridae</taxon>
        <taxon>Gorskivirinae</taxon>
        <taxon>Kremarvirus</taxon>
        <taxon>Kremarvirus VCM</taxon>
        <taxon>Otagovirus VCM</taxon>
    </lineage>
</organism>
<dbReference type="EMBL" id="LN887844">
    <property type="protein sequence ID" value="CUR44259.1"/>
    <property type="molecule type" value="Genomic_DNA"/>
</dbReference>
<reference evidence="2" key="1">
    <citation type="submission" date="2015-10" db="EMBL/GenBank/DDBJ databases">
        <authorList>
            <person name="Millard A."/>
        </authorList>
    </citation>
    <scope>NUCLEOTIDE SEQUENCE [LARGE SCALE GENOMIC DNA]</scope>
</reference>
<proteinExistence type="predicted"/>
<dbReference type="Proteomes" id="UP000204441">
    <property type="component" value="Genome"/>
</dbReference>
<keyword evidence="2" id="KW-1185">Reference proteome</keyword>
<sequence length="71" mass="7761">MKIEQTKPSFAPVTLTLESATELDWLRALSNASVNEAKARAEQLGFTIRGTGAEITHAQMSLFNALEGIQR</sequence>
<evidence type="ECO:0000313" key="1">
    <source>
        <dbReference type="EMBL" id="CUR44259.1"/>
    </source>
</evidence>
<dbReference type="GeneID" id="26799010"/>
<evidence type="ECO:0000313" key="2">
    <source>
        <dbReference type="Proteomes" id="UP000204441"/>
    </source>
</evidence>
<accession>A0A0S4KWJ6</accession>
<protein>
    <submittedName>
        <fullName evidence="1">Uncharacterized protein</fullName>
    </submittedName>
</protein>
<gene>
    <name evidence="1" type="ORF">VCM_00040</name>
</gene>